<dbReference type="InterPro" id="IPR000742">
    <property type="entry name" value="EGF"/>
</dbReference>
<dbReference type="Proteomes" id="UP000031443">
    <property type="component" value="Unassembled WGS sequence"/>
</dbReference>
<evidence type="ECO:0000256" key="2">
    <source>
        <dbReference type="PROSITE-ProRule" id="PRU00068"/>
    </source>
</evidence>
<dbReference type="AlphaFoldDB" id="M7BR57"/>
<dbReference type="PROSITE" id="PS50026">
    <property type="entry name" value="EGF_3"/>
    <property type="match status" value="1"/>
</dbReference>
<evidence type="ECO:0000259" key="6">
    <source>
        <dbReference type="PROSITE" id="PS50214"/>
    </source>
</evidence>
<feature type="region of interest" description="Disordered" evidence="4">
    <location>
        <begin position="795"/>
        <end position="821"/>
    </location>
</feature>
<keyword evidence="8" id="KW-1185">Reference proteome</keyword>
<dbReference type="EMBL" id="KB513064">
    <property type="protein sequence ID" value="EMP40366.1"/>
    <property type="molecule type" value="Genomic_DNA"/>
</dbReference>
<feature type="region of interest" description="Disordered" evidence="4">
    <location>
        <begin position="676"/>
        <end position="752"/>
    </location>
</feature>
<dbReference type="Pfam" id="PF08516">
    <property type="entry name" value="ADAM_CR"/>
    <property type="match status" value="1"/>
</dbReference>
<evidence type="ECO:0000256" key="4">
    <source>
        <dbReference type="SAM" id="MobiDB-lite"/>
    </source>
</evidence>
<protein>
    <submittedName>
        <fullName evidence="7">Disintegrin and metalloproteinase domain-containing protein 19</fullName>
    </submittedName>
</protein>
<dbReference type="SMART" id="SM00608">
    <property type="entry name" value="ACR"/>
    <property type="match status" value="1"/>
</dbReference>
<feature type="compositionally biased region" description="Pro residues" evidence="4">
    <location>
        <begin position="713"/>
        <end position="722"/>
    </location>
</feature>
<proteinExistence type="predicted"/>
<dbReference type="SUPFAM" id="SSF57552">
    <property type="entry name" value="Blood coagulation inhibitor (disintegrin)"/>
    <property type="match status" value="1"/>
</dbReference>
<evidence type="ECO:0000256" key="3">
    <source>
        <dbReference type="PROSITE-ProRule" id="PRU00076"/>
    </source>
</evidence>
<evidence type="ECO:0000313" key="8">
    <source>
        <dbReference type="Proteomes" id="UP000031443"/>
    </source>
</evidence>
<dbReference type="PRINTS" id="PR00289">
    <property type="entry name" value="DISINTEGRIN"/>
</dbReference>
<dbReference type="SUPFAM" id="SSF55486">
    <property type="entry name" value="Metalloproteases ('zincins'), catalytic domain"/>
    <property type="match status" value="1"/>
</dbReference>
<feature type="region of interest" description="Disordered" evidence="4">
    <location>
        <begin position="610"/>
        <end position="632"/>
    </location>
</feature>
<evidence type="ECO:0000313" key="7">
    <source>
        <dbReference type="EMBL" id="EMP40366.1"/>
    </source>
</evidence>
<dbReference type="InterPro" id="IPR001762">
    <property type="entry name" value="Disintegrin_dom"/>
</dbReference>
<dbReference type="InterPro" id="IPR006586">
    <property type="entry name" value="ADAM_Cys-rich"/>
</dbReference>
<gene>
    <name evidence="7" type="ORF">UY3_02362</name>
</gene>
<dbReference type="SMART" id="SM00050">
    <property type="entry name" value="DISIN"/>
    <property type="match status" value="1"/>
</dbReference>
<dbReference type="InterPro" id="IPR036436">
    <property type="entry name" value="Disintegrin_dom_sf"/>
</dbReference>
<accession>M7BR57</accession>
<feature type="domain" description="Disintegrin" evidence="6">
    <location>
        <begin position="261"/>
        <end position="347"/>
    </location>
</feature>
<dbReference type="PROSITE" id="PS01186">
    <property type="entry name" value="EGF_2"/>
    <property type="match status" value="1"/>
</dbReference>
<evidence type="ECO:0000259" key="5">
    <source>
        <dbReference type="PROSITE" id="PS50026"/>
    </source>
</evidence>
<feature type="disulfide bond" evidence="3">
    <location>
        <begin position="543"/>
        <end position="552"/>
    </location>
</feature>
<keyword evidence="3" id="KW-0245">EGF-like domain</keyword>
<dbReference type="PANTHER" id="PTHR11905">
    <property type="entry name" value="ADAM A DISINTEGRIN AND METALLOPROTEASE DOMAIN"/>
    <property type="match status" value="1"/>
</dbReference>
<keyword evidence="7" id="KW-0401">Integrin</keyword>
<sequence>MYLLTSAELLRIYTDVSGRRSRPSSYVAVFVWVASSHFRLDLLSPYIYLPGQNSHGSHGETLIAFGSAIGPGQDKWLNLVQSLTQPTGGADKDHCYYHGHVRGYQGSWVVLSTCSGISGLIVLNVNDSYYLKPLGTPEPEHHILFRAEHLPVEGGTCGPSGLLGSSVADVARLVKPVHQRAKRDTWRTLKYMELFIVADYTLLGSCCSVVCLGGAPNNRTLRHPFPRVFSFCSKRQLESYFHKGGGMCLFNMPSTKDLVVGKKCGNGFLEDGEECDCGELGECTNPCCNAHNCTLKAGAQCAHGDCCQSCQLKTAGTMCREPAGSCDLPEYCTGASPYCPGNVYLLDGSACASGDAYCSNGMCLTHHQQCVQLWGPGAWPAPDACFQDVNTAGDTYGNCGKDSQGHYVKCDRRDAKCGKIQCQSSARKPKGTNTVSMDTTIRFNGREVKCRGTFMYATKDDEGDLSDPGLVMTGTKCGDGMVCKDRRCQNASFFELEKCISQCHGHGVCKDRRCQNASFFELEKCISQCHGHGVCNSNKNCHCSAGWAPPYCEKPGLGGSVDSGPVQHDNHEAILIALLLVFPPPATALGIYWCYRRKNSLLSKWIKSTRKSQETRRNGAIHQKGTGGHSNAAFTLQDVSSSSKAANSTNKAAMSILPLKQKCSQPISIVHPLRQAPSPAAQPHRDLKPSRPPPPGGKSPIVPAKTIGSQPKLLPPKKPLPSSPVRTPVIVSKHGPPRRPLPGSPLLAKTPPSAQGRTLLVTVPPTNFKAAGASSARYLTKFQPSPPSIHTQISLTRVNKRSGSRSQDAARGSKAEENQFKRDAERFQISIVIDRALPGIIIQPGSGSQTDLDKEKSTMQCHEIQASRNQHNSLK</sequence>
<feature type="domain" description="EGF-like" evidence="5">
    <location>
        <begin position="521"/>
        <end position="553"/>
    </location>
</feature>
<dbReference type="PANTHER" id="PTHR11905:SF38">
    <property type="entry name" value="DISINTEGRIN AND METALLOPROTEINASE DOMAIN-CONTAINING PROTEIN 33"/>
    <property type="match status" value="1"/>
</dbReference>
<comment type="caution">
    <text evidence="3">Lacks conserved residue(s) required for the propagation of feature annotation.</text>
</comment>
<dbReference type="InterPro" id="IPR018358">
    <property type="entry name" value="Disintegrin_CS"/>
</dbReference>
<dbReference type="PROSITE" id="PS50214">
    <property type="entry name" value="DISINTEGRIN_2"/>
    <property type="match status" value="1"/>
</dbReference>
<keyword evidence="1 3" id="KW-1015">Disulfide bond</keyword>
<dbReference type="GO" id="GO:0007229">
    <property type="term" value="P:integrin-mediated signaling pathway"/>
    <property type="evidence" value="ECO:0007669"/>
    <property type="project" value="UniProtKB-KW"/>
</dbReference>
<feature type="compositionally biased region" description="Basic and acidic residues" evidence="4">
    <location>
        <begin position="811"/>
        <end position="821"/>
    </location>
</feature>
<dbReference type="FunFam" id="4.10.70.10:FF:000001">
    <property type="entry name" value="Disintegrin and metalloproteinase domain-containing protein 22"/>
    <property type="match status" value="1"/>
</dbReference>
<reference evidence="8" key="1">
    <citation type="journal article" date="2013" name="Nat. Genet.">
        <title>The draft genomes of soft-shell turtle and green sea turtle yield insights into the development and evolution of the turtle-specific body plan.</title>
        <authorList>
            <person name="Wang Z."/>
            <person name="Pascual-Anaya J."/>
            <person name="Zadissa A."/>
            <person name="Li W."/>
            <person name="Niimura Y."/>
            <person name="Huang Z."/>
            <person name="Li C."/>
            <person name="White S."/>
            <person name="Xiong Z."/>
            <person name="Fang D."/>
            <person name="Wang B."/>
            <person name="Ming Y."/>
            <person name="Chen Y."/>
            <person name="Zheng Y."/>
            <person name="Kuraku S."/>
            <person name="Pignatelli M."/>
            <person name="Herrero J."/>
            <person name="Beal K."/>
            <person name="Nozawa M."/>
            <person name="Li Q."/>
            <person name="Wang J."/>
            <person name="Zhang H."/>
            <person name="Yu L."/>
            <person name="Shigenobu S."/>
            <person name="Wang J."/>
            <person name="Liu J."/>
            <person name="Flicek P."/>
            <person name="Searle S."/>
            <person name="Wang J."/>
            <person name="Kuratani S."/>
            <person name="Yin Y."/>
            <person name="Aken B."/>
            <person name="Zhang G."/>
            <person name="Irie N."/>
        </authorList>
    </citation>
    <scope>NUCLEOTIDE SEQUENCE [LARGE SCALE GENOMIC DNA]</scope>
</reference>
<dbReference type="STRING" id="8469.M7BR57"/>
<dbReference type="Gene3D" id="4.10.70.10">
    <property type="entry name" value="Disintegrin domain"/>
    <property type="match status" value="1"/>
</dbReference>
<feature type="disulfide bond" evidence="2">
    <location>
        <begin position="319"/>
        <end position="339"/>
    </location>
</feature>
<organism evidence="7 8">
    <name type="scientific">Chelonia mydas</name>
    <name type="common">Green sea-turtle</name>
    <name type="synonym">Chelonia agassizi</name>
    <dbReference type="NCBI Taxonomy" id="8469"/>
    <lineage>
        <taxon>Eukaryota</taxon>
        <taxon>Metazoa</taxon>
        <taxon>Chordata</taxon>
        <taxon>Craniata</taxon>
        <taxon>Vertebrata</taxon>
        <taxon>Euteleostomi</taxon>
        <taxon>Archelosauria</taxon>
        <taxon>Testudinata</taxon>
        <taxon>Testudines</taxon>
        <taxon>Cryptodira</taxon>
        <taxon>Durocryptodira</taxon>
        <taxon>Americhelydia</taxon>
        <taxon>Chelonioidea</taxon>
        <taxon>Cheloniidae</taxon>
        <taxon>Chelonia</taxon>
    </lineage>
</organism>
<dbReference type="eggNOG" id="KOG3607">
    <property type="taxonomic scope" value="Eukaryota"/>
</dbReference>
<name>M7BR57_CHEMY</name>
<dbReference type="Pfam" id="PF00200">
    <property type="entry name" value="Disintegrin"/>
    <property type="match status" value="1"/>
</dbReference>
<evidence type="ECO:0000256" key="1">
    <source>
        <dbReference type="ARBA" id="ARBA00023157"/>
    </source>
</evidence>
<feature type="disulfide bond" evidence="3">
    <location>
        <begin position="525"/>
        <end position="535"/>
    </location>
</feature>
<dbReference type="PROSITE" id="PS00427">
    <property type="entry name" value="DISINTEGRIN_1"/>
    <property type="match status" value="1"/>
</dbReference>